<protein>
    <submittedName>
        <fullName evidence="1">MFS general substrate transporter</fullName>
    </submittedName>
</protein>
<proteinExistence type="predicted"/>
<name>A0ACB8UCT3_9APHY</name>
<gene>
    <name evidence="1" type="ORF">BDY19DRAFT_884392</name>
</gene>
<dbReference type="EMBL" id="MU274904">
    <property type="protein sequence ID" value="KAI0091976.1"/>
    <property type="molecule type" value="Genomic_DNA"/>
</dbReference>
<reference evidence="1" key="1">
    <citation type="journal article" date="2021" name="Environ. Microbiol.">
        <title>Gene family expansions and transcriptome signatures uncover fungal adaptations to wood decay.</title>
        <authorList>
            <person name="Hage H."/>
            <person name="Miyauchi S."/>
            <person name="Viragh M."/>
            <person name="Drula E."/>
            <person name="Min B."/>
            <person name="Chaduli D."/>
            <person name="Navarro D."/>
            <person name="Favel A."/>
            <person name="Norest M."/>
            <person name="Lesage-Meessen L."/>
            <person name="Balint B."/>
            <person name="Merenyi Z."/>
            <person name="de Eugenio L."/>
            <person name="Morin E."/>
            <person name="Martinez A.T."/>
            <person name="Baldrian P."/>
            <person name="Stursova M."/>
            <person name="Martinez M.J."/>
            <person name="Novotny C."/>
            <person name="Magnuson J.K."/>
            <person name="Spatafora J.W."/>
            <person name="Maurice S."/>
            <person name="Pangilinan J."/>
            <person name="Andreopoulos W."/>
            <person name="LaButti K."/>
            <person name="Hundley H."/>
            <person name="Na H."/>
            <person name="Kuo A."/>
            <person name="Barry K."/>
            <person name="Lipzen A."/>
            <person name="Henrissat B."/>
            <person name="Riley R."/>
            <person name="Ahrendt S."/>
            <person name="Nagy L.G."/>
            <person name="Grigoriev I.V."/>
            <person name="Martin F."/>
            <person name="Rosso M.N."/>
        </authorList>
    </citation>
    <scope>NUCLEOTIDE SEQUENCE</scope>
    <source>
        <strain evidence="1">CBS 384.51</strain>
    </source>
</reference>
<keyword evidence="2" id="KW-1185">Reference proteome</keyword>
<dbReference type="Proteomes" id="UP001055072">
    <property type="component" value="Unassembled WGS sequence"/>
</dbReference>
<organism evidence="1 2">
    <name type="scientific">Irpex rosettiformis</name>
    <dbReference type="NCBI Taxonomy" id="378272"/>
    <lineage>
        <taxon>Eukaryota</taxon>
        <taxon>Fungi</taxon>
        <taxon>Dikarya</taxon>
        <taxon>Basidiomycota</taxon>
        <taxon>Agaricomycotina</taxon>
        <taxon>Agaricomycetes</taxon>
        <taxon>Polyporales</taxon>
        <taxon>Irpicaceae</taxon>
        <taxon>Irpex</taxon>
    </lineage>
</organism>
<comment type="caution">
    <text evidence="1">The sequence shown here is derived from an EMBL/GenBank/DDBJ whole genome shotgun (WGS) entry which is preliminary data.</text>
</comment>
<sequence length="494" mass="54299">MPTPVHLRDGNFPNEKSPGLVPEDSDLTLEEEKDLAYFVGSLDEDEDPKNFSLLRKCIIVFIISTGALCSTCASSMASFAEPGTARDLHVPKEVSILGVSSYVIGLAIGPLLVGPLSEIYGRSLIYRLSYFIFFAFSWPVAFPPHISVFIIFRFLTGFFSSAFLSVAGGTVSDIFSPAKTAIPMALYTLAPFIGPALGPLLSGFINQNTDWRWTFRVLIVWVFVEWVMIMVGVPETYAPVLMKMKAKKLRRKTKDPRYYASLERREGTLMQAIMISCYRPFELLLLDRMNLLLDLWCAIMFGILYLTFQAFPVIFIGHHGFTIQQTGMSFLGIGVGMILGMILNLYLIVYTGKKAAGRPISPEECLLPSKIGAVMVPASMYWLAFTTYASVHWAVPIVASVFFGAGFILCFSGTFTYLVVAYRPMAASAMSANAFARSSFAAAFPLFAGQMYNTLGTVGATALLAGVMTLCMPLPFIFGAMGARLRAKSPFALH</sequence>
<evidence type="ECO:0000313" key="2">
    <source>
        <dbReference type="Proteomes" id="UP001055072"/>
    </source>
</evidence>
<accession>A0ACB8UCT3</accession>
<evidence type="ECO:0000313" key="1">
    <source>
        <dbReference type="EMBL" id="KAI0091976.1"/>
    </source>
</evidence>